<dbReference type="GO" id="GO:0006529">
    <property type="term" value="P:asparagine biosynthetic process"/>
    <property type="evidence" value="ECO:0007669"/>
    <property type="project" value="UniProtKB-KW"/>
</dbReference>
<evidence type="ECO:0000256" key="9">
    <source>
        <dbReference type="PIRSR" id="PIRSR001589-1"/>
    </source>
</evidence>
<dbReference type="OrthoDB" id="9763290at2"/>
<dbReference type="PROSITE" id="PS51278">
    <property type="entry name" value="GATASE_TYPE_2"/>
    <property type="match status" value="1"/>
</dbReference>
<evidence type="ECO:0000313" key="15">
    <source>
        <dbReference type="Proteomes" id="UP000245051"/>
    </source>
</evidence>
<dbReference type="GO" id="GO:0005829">
    <property type="term" value="C:cytosol"/>
    <property type="evidence" value="ECO:0007669"/>
    <property type="project" value="TreeGrafter"/>
</dbReference>
<dbReference type="KEGG" id="sspo:DDQ41_20950"/>
<keyword evidence="6 9" id="KW-0061">Asparagine biosynthesis</keyword>
<dbReference type="Gene3D" id="3.60.20.10">
    <property type="entry name" value="Glutamine Phosphoribosylpyrophosphate, subunit 1, domain 1"/>
    <property type="match status" value="1"/>
</dbReference>
<evidence type="ECO:0000256" key="11">
    <source>
        <dbReference type="PIRSR" id="PIRSR001589-3"/>
    </source>
</evidence>
<gene>
    <name evidence="14" type="primary">asnB</name>
    <name evidence="13" type="ORF">DDQ41_20950</name>
    <name evidence="14" type="ORF">SSP531S_50180</name>
</gene>
<proteinExistence type="inferred from homology"/>
<organism evidence="14 16">
    <name type="scientific">Streptomyces spongiicola</name>
    <dbReference type="NCBI Taxonomy" id="1690221"/>
    <lineage>
        <taxon>Bacteria</taxon>
        <taxon>Bacillati</taxon>
        <taxon>Actinomycetota</taxon>
        <taxon>Actinomycetes</taxon>
        <taxon>Kitasatosporales</taxon>
        <taxon>Streptomycetaceae</taxon>
        <taxon>Streptomyces</taxon>
    </lineage>
</organism>
<dbReference type="Proteomes" id="UP000265354">
    <property type="component" value="Unassembled WGS sequence"/>
</dbReference>
<dbReference type="SUPFAM" id="SSF52402">
    <property type="entry name" value="Adenine nucleotide alpha hydrolases-like"/>
    <property type="match status" value="1"/>
</dbReference>
<dbReference type="NCBIfam" id="TIGR01536">
    <property type="entry name" value="asn_synth_AEB"/>
    <property type="match status" value="1"/>
</dbReference>
<dbReference type="InterPro" id="IPR051786">
    <property type="entry name" value="ASN_synthetase/amidase"/>
</dbReference>
<feature type="site" description="Important for beta-aspartyl-AMP intermediate formation" evidence="11">
    <location>
        <position position="366"/>
    </location>
</feature>
<dbReference type="CDD" id="cd01991">
    <property type="entry name" value="Asn_synthase_B_C"/>
    <property type="match status" value="1"/>
</dbReference>
<evidence type="ECO:0000313" key="13">
    <source>
        <dbReference type="EMBL" id="AWK10968.1"/>
    </source>
</evidence>
<dbReference type="InterPro" id="IPR014729">
    <property type="entry name" value="Rossmann-like_a/b/a_fold"/>
</dbReference>
<evidence type="ECO:0000256" key="4">
    <source>
        <dbReference type="ARBA" id="ARBA00022741"/>
    </source>
</evidence>
<keyword evidence="7 9" id="KW-0315">Glutamine amidotransferase</keyword>
<dbReference type="CDD" id="cd00712">
    <property type="entry name" value="AsnB"/>
    <property type="match status" value="1"/>
</dbReference>
<evidence type="ECO:0000256" key="6">
    <source>
        <dbReference type="ARBA" id="ARBA00022888"/>
    </source>
</evidence>
<evidence type="ECO:0000259" key="12">
    <source>
        <dbReference type="PROSITE" id="PS51278"/>
    </source>
</evidence>
<reference evidence="14 16" key="2">
    <citation type="submission" date="2018-07" db="EMBL/GenBank/DDBJ databases">
        <title>Whole Genome Shotgun Sequence of Streptomyces spongiicola strain 531S.</title>
        <authorList>
            <person name="Dohra H."/>
            <person name="Kodani S."/>
        </authorList>
    </citation>
    <scope>NUCLEOTIDE SEQUENCE [LARGE SCALE GENOMIC DNA]</scope>
    <source>
        <strain evidence="14 16">531S</strain>
    </source>
</reference>
<feature type="domain" description="Glutamine amidotransferase type-2" evidence="12">
    <location>
        <begin position="2"/>
        <end position="213"/>
    </location>
</feature>
<evidence type="ECO:0000256" key="1">
    <source>
        <dbReference type="ARBA" id="ARBA00005187"/>
    </source>
</evidence>
<comment type="similarity">
    <text evidence="2">Belongs to the asparagine synthetase family.</text>
</comment>
<accession>A0A2S1Z519</accession>
<dbReference type="EMBL" id="BGZL01000019">
    <property type="protein sequence ID" value="GBQ03543.1"/>
    <property type="molecule type" value="Genomic_DNA"/>
</dbReference>
<dbReference type="InterPro" id="IPR006426">
    <property type="entry name" value="Asn_synth_AEB"/>
</dbReference>
<dbReference type="InterPro" id="IPR017932">
    <property type="entry name" value="GATase_2_dom"/>
</dbReference>
<dbReference type="Gene3D" id="3.40.50.620">
    <property type="entry name" value="HUPs"/>
    <property type="match status" value="1"/>
</dbReference>
<name>A0A2S1Z519_9ACTN</name>
<feature type="binding site" evidence="10">
    <location>
        <position position="100"/>
    </location>
    <ligand>
        <name>L-glutamine</name>
        <dbReference type="ChEBI" id="CHEBI:58359"/>
    </ligand>
</feature>
<keyword evidence="9" id="KW-0028">Amino-acid biosynthesis</keyword>
<dbReference type="GO" id="GO:0004066">
    <property type="term" value="F:asparagine synthase (glutamine-hydrolyzing) activity"/>
    <property type="evidence" value="ECO:0007669"/>
    <property type="project" value="UniProtKB-EC"/>
</dbReference>
<comment type="pathway">
    <text evidence="1">Amino-acid biosynthesis; L-asparagine biosynthesis; L-asparagine from L-aspartate (L-Gln route): step 1/1.</text>
</comment>
<evidence type="ECO:0000256" key="7">
    <source>
        <dbReference type="ARBA" id="ARBA00022962"/>
    </source>
</evidence>
<keyword evidence="4 10" id="KW-0547">Nucleotide-binding</keyword>
<dbReference type="PANTHER" id="PTHR43284:SF1">
    <property type="entry name" value="ASPARAGINE SYNTHETASE"/>
    <property type="match status" value="1"/>
</dbReference>
<dbReference type="GO" id="GO:0005524">
    <property type="term" value="F:ATP binding"/>
    <property type="evidence" value="ECO:0007669"/>
    <property type="project" value="UniProtKB-KW"/>
</dbReference>
<dbReference type="InterPro" id="IPR001962">
    <property type="entry name" value="Asn_synthase"/>
</dbReference>
<evidence type="ECO:0000256" key="5">
    <source>
        <dbReference type="ARBA" id="ARBA00022840"/>
    </source>
</evidence>
<dbReference type="AlphaFoldDB" id="A0A2S1Z519"/>
<reference evidence="13 15" key="1">
    <citation type="submission" date="2018-05" db="EMBL/GenBank/DDBJ databases">
        <title>Complete genome sequence of the Type Strain of Streptomyces spongiicola HNM0071, the producer of staurosporine.</title>
        <authorList>
            <person name="Zhou S."/>
            <person name="Huang X."/>
        </authorList>
    </citation>
    <scope>NUCLEOTIDE SEQUENCE [LARGE SCALE GENOMIC DNA]</scope>
    <source>
        <strain evidence="13 15">HNM0071</strain>
    </source>
</reference>
<evidence type="ECO:0000256" key="3">
    <source>
        <dbReference type="ARBA" id="ARBA00012737"/>
    </source>
</evidence>
<dbReference type="EMBL" id="CP029254">
    <property type="protein sequence ID" value="AWK10968.1"/>
    <property type="molecule type" value="Genomic_DNA"/>
</dbReference>
<dbReference type="RefSeq" id="WP_109295860.1">
    <property type="nucleotide sequence ID" value="NZ_BGZL01000019.1"/>
</dbReference>
<keyword evidence="5 10" id="KW-0067">ATP-binding</keyword>
<dbReference type="SUPFAM" id="SSF56235">
    <property type="entry name" value="N-terminal nucleophile aminohydrolases (Ntn hydrolases)"/>
    <property type="match status" value="1"/>
</dbReference>
<protein>
    <recommendedName>
        <fullName evidence="3">asparagine synthase (glutamine-hydrolyzing)</fullName>
        <ecNumber evidence="3">6.3.5.4</ecNumber>
    </recommendedName>
</protein>
<keyword evidence="15" id="KW-1185">Reference proteome</keyword>
<evidence type="ECO:0000313" key="14">
    <source>
        <dbReference type="EMBL" id="GBQ03543.1"/>
    </source>
</evidence>
<feature type="active site" description="For GATase activity" evidence="9">
    <location>
        <position position="2"/>
    </location>
</feature>
<evidence type="ECO:0000256" key="2">
    <source>
        <dbReference type="ARBA" id="ARBA00005752"/>
    </source>
</evidence>
<dbReference type="InterPro" id="IPR033738">
    <property type="entry name" value="AsnB_N"/>
</dbReference>
<dbReference type="InterPro" id="IPR029055">
    <property type="entry name" value="Ntn_hydrolases_N"/>
</dbReference>
<dbReference type="PIRSF" id="PIRSF001589">
    <property type="entry name" value="Asn_synthetase_glu-h"/>
    <property type="match status" value="1"/>
</dbReference>
<dbReference type="Pfam" id="PF13537">
    <property type="entry name" value="GATase_7"/>
    <property type="match status" value="1"/>
</dbReference>
<feature type="binding site" evidence="10">
    <location>
        <position position="290"/>
    </location>
    <ligand>
        <name>ATP</name>
        <dbReference type="ChEBI" id="CHEBI:30616"/>
    </ligand>
</feature>
<comment type="catalytic activity">
    <reaction evidence="8">
        <text>L-aspartate + L-glutamine + ATP + H2O = L-asparagine + L-glutamate + AMP + diphosphate + H(+)</text>
        <dbReference type="Rhea" id="RHEA:12228"/>
        <dbReference type="ChEBI" id="CHEBI:15377"/>
        <dbReference type="ChEBI" id="CHEBI:15378"/>
        <dbReference type="ChEBI" id="CHEBI:29985"/>
        <dbReference type="ChEBI" id="CHEBI:29991"/>
        <dbReference type="ChEBI" id="CHEBI:30616"/>
        <dbReference type="ChEBI" id="CHEBI:33019"/>
        <dbReference type="ChEBI" id="CHEBI:58048"/>
        <dbReference type="ChEBI" id="CHEBI:58359"/>
        <dbReference type="ChEBI" id="CHEBI:456215"/>
        <dbReference type="EC" id="6.3.5.4"/>
    </reaction>
</comment>
<sequence>MCGIAGAMGLRNGVGVDSRALARMTATLLHRGPDSDGVFAEDGVGLGFRRLSINDLDGGAQPMSSEDGAVVMVCNGEIFNHRRLRAELVGRGHRFRTDCDVEVLVHLYEEEGTELLHRLNGQFAFAILDRPRRRLFLARDHAGILPLHYATTADHFVFGSEAKAVLEHPGVDRAVDLTGLDQVLTFPGLVSPRTMFQGVSSLRAGHYLLVEDGAVREVPYWDLDYPRAGELAPRPDAYYAERLRELLTEAVRRRLDADVPVGFYLSGGLDSSLIAGLVGELAPPADSFSVTFPDAEIDESGYQRLMAQKAGSRHHEVRFTTADIAEGLHRMVLHAETPVKETYNTCSLALARQVRESGTTVVLTGEGADELFGGYVGYRFDRLGRGAGSSGDDLADALEDDVRRRLWGDAGLFYERRYHAWREAKLGIYSAGVREAFREVDCLRLPPVDRARLAGRDPLDQRSYLDFRLRLSDHLLSDHGDRMAMAHSVEARYPFLDREVVEFATRVPAHLKVHPLGEKYVVRQAAQGLVPPEIIDREKFGFRAPGSPALLRAGVEWVGDMLSPARIRRQGYFDPAAVERLRARYTGDGFEVHPHYGDDLLLTVLTFGILLDTFSLPDHS</sequence>
<dbReference type="Pfam" id="PF00733">
    <property type="entry name" value="Asn_synthase"/>
    <property type="match status" value="1"/>
</dbReference>
<evidence type="ECO:0000256" key="8">
    <source>
        <dbReference type="ARBA" id="ARBA00048741"/>
    </source>
</evidence>
<dbReference type="PANTHER" id="PTHR43284">
    <property type="entry name" value="ASPARAGINE SYNTHETASE (GLUTAMINE-HYDROLYZING)"/>
    <property type="match status" value="1"/>
</dbReference>
<dbReference type="EC" id="6.3.5.4" evidence="3"/>
<evidence type="ECO:0000256" key="10">
    <source>
        <dbReference type="PIRSR" id="PIRSR001589-2"/>
    </source>
</evidence>
<evidence type="ECO:0000313" key="16">
    <source>
        <dbReference type="Proteomes" id="UP000265354"/>
    </source>
</evidence>
<dbReference type="Proteomes" id="UP000245051">
    <property type="component" value="Chromosome"/>
</dbReference>